<evidence type="ECO:0000256" key="1">
    <source>
        <dbReference type="SAM" id="MobiDB-lite"/>
    </source>
</evidence>
<gene>
    <name evidence="3" type="ORF">KIPB_005467</name>
</gene>
<keyword evidence="2" id="KW-0812">Transmembrane</keyword>
<reference evidence="3 4" key="1">
    <citation type="journal article" date="2018" name="PLoS ONE">
        <title>The draft genome of Kipferlia bialata reveals reductive genome evolution in fornicate parasites.</title>
        <authorList>
            <person name="Tanifuji G."/>
            <person name="Takabayashi S."/>
            <person name="Kume K."/>
            <person name="Takagi M."/>
            <person name="Nakayama T."/>
            <person name="Kamikawa R."/>
            <person name="Inagaki Y."/>
            <person name="Hashimoto T."/>
        </authorList>
    </citation>
    <scope>NUCLEOTIDE SEQUENCE [LARGE SCALE GENOMIC DNA]</scope>
    <source>
        <strain evidence="3">NY0173</strain>
    </source>
</reference>
<evidence type="ECO:0000256" key="2">
    <source>
        <dbReference type="SAM" id="Phobius"/>
    </source>
</evidence>
<accession>A0A9K3GJ27</accession>
<evidence type="ECO:0000313" key="4">
    <source>
        <dbReference type="Proteomes" id="UP000265618"/>
    </source>
</evidence>
<dbReference type="AlphaFoldDB" id="A0A9K3GJ27"/>
<proteinExistence type="predicted"/>
<comment type="caution">
    <text evidence="3">The sequence shown here is derived from an EMBL/GenBank/DDBJ whole genome shotgun (WGS) entry which is preliminary data.</text>
</comment>
<feature type="compositionally biased region" description="Acidic residues" evidence="1">
    <location>
        <begin position="186"/>
        <end position="204"/>
    </location>
</feature>
<dbReference type="Proteomes" id="UP000265618">
    <property type="component" value="Unassembled WGS sequence"/>
</dbReference>
<feature type="region of interest" description="Disordered" evidence="1">
    <location>
        <begin position="179"/>
        <end position="204"/>
    </location>
</feature>
<keyword evidence="4" id="KW-1185">Reference proteome</keyword>
<dbReference type="EMBL" id="BDIP01001283">
    <property type="protein sequence ID" value="GIQ84041.1"/>
    <property type="molecule type" value="Genomic_DNA"/>
</dbReference>
<name>A0A9K3GJ27_9EUKA</name>
<keyword evidence="2" id="KW-1133">Transmembrane helix</keyword>
<feature type="transmembrane region" description="Helical" evidence="2">
    <location>
        <begin position="109"/>
        <end position="131"/>
    </location>
</feature>
<sequence>MPQLVSALSLSIYIYVCVYVCISIAKCLPLGETYASAGVSAEDAADLCTALNLPEAFYNACVIDTMAMGAPSADIGRLSGYGDRNDSIVYPDDSWLDNIDDGVVEGVKWGVIIACLGVVVVGSGMAIEHITSKVGGGRRRRRRRKTLAFDVETIEVTEDVPEAVDTAGMDEVLDELAAIADGEDKPVEEEDVRVDVDDSEEADD</sequence>
<feature type="transmembrane region" description="Helical" evidence="2">
    <location>
        <begin position="12"/>
        <end position="31"/>
    </location>
</feature>
<keyword evidence="2" id="KW-0472">Membrane</keyword>
<protein>
    <submittedName>
        <fullName evidence="3">Uncharacterized protein</fullName>
    </submittedName>
</protein>
<organism evidence="3 4">
    <name type="scientific">Kipferlia bialata</name>
    <dbReference type="NCBI Taxonomy" id="797122"/>
    <lineage>
        <taxon>Eukaryota</taxon>
        <taxon>Metamonada</taxon>
        <taxon>Carpediemonas-like organisms</taxon>
        <taxon>Kipferlia</taxon>
    </lineage>
</organism>
<evidence type="ECO:0000313" key="3">
    <source>
        <dbReference type="EMBL" id="GIQ84041.1"/>
    </source>
</evidence>